<feature type="transmembrane region" description="Helical" evidence="6">
    <location>
        <begin position="334"/>
        <end position="354"/>
    </location>
</feature>
<feature type="transmembrane region" description="Helical" evidence="6">
    <location>
        <begin position="86"/>
        <end position="106"/>
    </location>
</feature>
<name>A0ABS8Z952_9PSEU</name>
<feature type="transmembrane region" description="Helical" evidence="6">
    <location>
        <begin position="266"/>
        <end position="288"/>
    </location>
</feature>
<feature type="transmembrane region" description="Helical" evidence="6">
    <location>
        <begin position="177"/>
        <end position="205"/>
    </location>
</feature>
<dbReference type="EMBL" id="JAJVCN010000001">
    <property type="protein sequence ID" value="MCE7004403.1"/>
    <property type="molecule type" value="Genomic_DNA"/>
</dbReference>
<dbReference type="Pfam" id="PF13520">
    <property type="entry name" value="AA_permease_2"/>
    <property type="match status" value="1"/>
</dbReference>
<keyword evidence="2" id="KW-1003">Cell membrane</keyword>
<dbReference type="RefSeq" id="WP_233725921.1">
    <property type="nucleotide sequence ID" value="NZ_JAJVCN010000001.1"/>
</dbReference>
<feature type="transmembrane region" description="Helical" evidence="6">
    <location>
        <begin position="391"/>
        <end position="411"/>
    </location>
</feature>
<dbReference type="Proteomes" id="UP001521150">
    <property type="component" value="Unassembled WGS sequence"/>
</dbReference>
<feature type="transmembrane region" description="Helical" evidence="6">
    <location>
        <begin position="144"/>
        <end position="165"/>
    </location>
</feature>
<dbReference type="PANTHER" id="PTHR42770">
    <property type="entry name" value="AMINO ACID TRANSPORTER-RELATED"/>
    <property type="match status" value="1"/>
</dbReference>
<keyword evidence="5 6" id="KW-0472">Membrane</keyword>
<evidence type="ECO:0000256" key="1">
    <source>
        <dbReference type="ARBA" id="ARBA00004651"/>
    </source>
</evidence>
<evidence type="ECO:0000313" key="7">
    <source>
        <dbReference type="EMBL" id="MCE7004403.1"/>
    </source>
</evidence>
<feature type="transmembrane region" description="Helical" evidence="6">
    <location>
        <begin position="309"/>
        <end position="328"/>
    </location>
</feature>
<evidence type="ECO:0000256" key="3">
    <source>
        <dbReference type="ARBA" id="ARBA00022692"/>
    </source>
</evidence>
<accession>A0ABS8Z952</accession>
<feature type="transmembrane region" description="Helical" evidence="6">
    <location>
        <begin position="7"/>
        <end position="25"/>
    </location>
</feature>
<dbReference type="Gene3D" id="1.20.1740.10">
    <property type="entry name" value="Amino acid/polyamine transporter I"/>
    <property type="match status" value="1"/>
</dbReference>
<evidence type="ECO:0000256" key="5">
    <source>
        <dbReference type="ARBA" id="ARBA00023136"/>
    </source>
</evidence>
<feature type="transmembrane region" description="Helical" evidence="6">
    <location>
        <begin position="118"/>
        <end position="137"/>
    </location>
</feature>
<evidence type="ECO:0000313" key="8">
    <source>
        <dbReference type="Proteomes" id="UP001521150"/>
    </source>
</evidence>
<keyword evidence="8" id="KW-1185">Reference proteome</keyword>
<dbReference type="InterPro" id="IPR002293">
    <property type="entry name" value="AA/rel_permease1"/>
</dbReference>
<comment type="caution">
    <text evidence="7">The sequence shown here is derived from an EMBL/GenBank/DDBJ whole genome shotgun (WGS) entry which is preliminary data.</text>
</comment>
<keyword evidence="4 6" id="KW-1133">Transmembrane helix</keyword>
<evidence type="ECO:0000256" key="6">
    <source>
        <dbReference type="SAM" id="Phobius"/>
    </source>
</evidence>
<proteinExistence type="predicted"/>
<protein>
    <submittedName>
        <fullName evidence="7">APC family permease</fullName>
    </submittedName>
</protein>
<evidence type="ECO:0000256" key="4">
    <source>
        <dbReference type="ARBA" id="ARBA00022989"/>
    </source>
</evidence>
<dbReference type="PIRSF" id="PIRSF006060">
    <property type="entry name" value="AA_transporter"/>
    <property type="match status" value="1"/>
</dbReference>
<reference evidence="7 8" key="1">
    <citation type="submission" date="2021-12" db="EMBL/GenBank/DDBJ databases">
        <title>Genome sequence of Kibdelosporangium philippinense ATCC 49844.</title>
        <authorList>
            <person name="Fedorov E.A."/>
            <person name="Omeragic M."/>
            <person name="Shalygina K.F."/>
            <person name="Maclea K.S."/>
        </authorList>
    </citation>
    <scope>NUCLEOTIDE SEQUENCE [LARGE SCALE GENOMIC DNA]</scope>
    <source>
        <strain evidence="7 8">ATCC 49844</strain>
    </source>
</reference>
<feature type="transmembrane region" description="Helical" evidence="6">
    <location>
        <begin position="31"/>
        <end position="55"/>
    </location>
</feature>
<organism evidence="7 8">
    <name type="scientific">Kibdelosporangium philippinense</name>
    <dbReference type="NCBI Taxonomy" id="211113"/>
    <lineage>
        <taxon>Bacteria</taxon>
        <taxon>Bacillati</taxon>
        <taxon>Actinomycetota</taxon>
        <taxon>Actinomycetes</taxon>
        <taxon>Pseudonocardiales</taxon>
        <taxon>Pseudonocardiaceae</taxon>
        <taxon>Kibdelosporangium</taxon>
    </lineage>
</organism>
<gene>
    <name evidence="7" type="ORF">LWC34_16380</name>
</gene>
<evidence type="ECO:0000256" key="2">
    <source>
        <dbReference type="ARBA" id="ARBA00022475"/>
    </source>
</evidence>
<keyword evidence="3 6" id="KW-0812">Transmembrane</keyword>
<sequence>MGMTIRGAAFLGIGSMVGAGVFVLLGEAGAMAGSAVWLSFLFGGVLALLQGYAVAKLGARYPSSGGMVTYLLKGFGRGHISSVASWLLYFAALIVTAMVSVSFGHYGSALFFDGSTGWAKVLTTAVIVAAAAANIAGAKSIERLRTLIVVVMLAVLAVFVMVTFIDIEPGLLAPSSYLSAMHMVSSVALAFFACLGFVVVSFTGAELRDPAKSLPRAMYLSLGITIPLYVLIALGVFGTLTVPQVIDNGETALAVAAEPSLGTAGFVMMTLVAMLGTSSSVNANLFAAMGSTMELAGSSTFPKVIGSRARVGGMRGVVISVVIVLLIANLVGLTAIASVGSAVALVIFLVTSIAAFRLRSQTGARAWPLVVGVQLTAAVLIVFVVHTAQTAPATLVAMVGVVVLAVVMDLLRRVIRASHP</sequence>
<comment type="subcellular location">
    <subcellularLocation>
        <location evidence="1">Cell membrane</location>
        <topology evidence="1">Multi-pass membrane protein</topology>
    </subcellularLocation>
</comment>
<dbReference type="InterPro" id="IPR050367">
    <property type="entry name" value="APC_superfamily"/>
</dbReference>
<feature type="transmembrane region" description="Helical" evidence="6">
    <location>
        <begin position="217"/>
        <end position="246"/>
    </location>
</feature>
<feature type="transmembrane region" description="Helical" evidence="6">
    <location>
        <begin position="366"/>
        <end position="385"/>
    </location>
</feature>
<dbReference type="PANTHER" id="PTHR42770:SF11">
    <property type="entry name" value="INNER MEMBRANE TRANSPORT PROTEIN YBAT"/>
    <property type="match status" value="1"/>
</dbReference>